<proteinExistence type="predicted"/>
<keyword evidence="3" id="KW-1185">Reference proteome</keyword>
<dbReference type="Proteomes" id="UP000215914">
    <property type="component" value="Unassembled WGS sequence"/>
</dbReference>
<accession>A0A9K3I6B2</accession>
<gene>
    <name evidence="2" type="ORF">HanXRQr2_Chr09g0382671</name>
</gene>
<dbReference type="Gramene" id="mRNA:HanXRQr2_Chr09g0382671">
    <property type="protein sequence ID" value="CDS:HanXRQr2_Chr09g0382671.1"/>
    <property type="gene ID" value="HanXRQr2_Chr09g0382671"/>
</dbReference>
<evidence type="ECO:0000313" key="2">
    <source>
        <dbReference type="EMBL" id="KAF5790394.1"/>
    </source>
</evidence>
<organism evidence="2 3">
    <name type="scientific">Helianthus annuus</name>
    <name type="common">Common sunflower</name>
    <dbReference type="NCBI Taxonomy" id="4232"/>
    <lineage>
        <taxon>Eukaryota</taxon>
        <taxon>Viridiplantae</taxon>
        <taxon>Streptophyta</taxon>
        <taxon>Embryophyta</taxon>
        <taxon>Tracheophyta</taxon>
        <taxon>Spermatophyta</taxon>
        <taxon>Magnoliopsida</taxon>
        <taxon>eudicotyledons</taxon>
        <taxon>Gunneridae</taxon>
        <taxon>Pentapetalae</taxon>
        <taxon>asterids</taxon>
        <taxon>campanulids</taxon>
        <taxon>Asterales</taxon>
        <taxon>Asteraceae</taxon>
        <taxon>Asteroideae</taxon>
        <taxon>Heliantheae alliance</taxon>
        <taxon>Heliantheae</taxon>
        <taxon>Helianthus</taxon>
    </lineage>
</organism>
<evidence type="ECO:0000313" key="3">
    <source>
        <dbReference type="Proteomes" id="UP000215914"/>
    </source>
</evidence>
<reference evidence="2" key="1">
    <citation type="journal article" date="2017" name="Nature">
        <title>The sunflower genome provides insights into oil metabolism, flowering and Asterid evolution.</title>
        <authorList>
            <person name="Badouin H."/>
            <person name="Gouzy J."/>
            <person name="Grassa C.J."/>
            <person name="Murat F."/>
            <person name="Staton S.E."/>
            <person name="Cottret L."/>
            <person name="Lelandais-Briere C."/>
            <person name="Owens G.L."/>
            <person name="Carrere S."/>
            <person name="Mayjonade B."/>
            <person name="Legrand L."/>
            <person name="Gill N."/>
            <person name="Kane N.C."/>
            <person name="Bowers J.E."/>
            <person name="Hubner S."/>
            <person name="Bellec A."/>
            <person name="Berard A."/>
            <person name="Berges H."/>
            <person name="Blanchet N."/>
            <person name="Boniface M.C."/>
            <person name="Brunel D."/>
            <person name="Catrice O."/>
            <person name="Chaidir N."/>
            <person name="Claudel C."/>
            <person name="Donnadieu C."/>
            <person name="Faraut T."/>
            <person name="Fievet G."/>
            <person name="Helmstetter N."/>
            <person name="King M."/>
            <person name="Knapp S.J."/>
            <person name="Lai Z."/>
            <person name="Le Paslier M.C."/>
            <person name="Lippi Y."/>
            <person name="Lorenzon L."/>
            <person name="Mandel J.R."/>
            <person name="Marage G."/>
            <person name="Marchand G."/>
            <person name="Marquand E."/>
            <person name="Bret-Mestries E."/>
            <person name="Morien E."/>
            <person name="Nambeesan S."/>
            <person name="Nguyen T."/>
            <person name="Pegot-Espagnet P."/>
            <person name="Pouilly N."/>
            <person name="Raftis F."/>
            <person name="Sallet E."/>
            <person name="Schiex T."/>
            <person name="Thomas J."/>
            <person name="Vandecasteele C."/>
            <person name="Vares D."/>
            <person name="Vear F."/>
            <person name="Vautrin S."/>
            <person name="Crespi M."/>
            <person name="Mangin B."/>
            <person name="Burke J.M."/>
            <person name="Salse J."/>
            <person name="Munos S."/>
            <person name="Vincourt P."/>
            <person name="Rieseberg L.H."/>
            <person name="Langlade N.B."/>
        </authorList>
    </citation>
    <scope>NUCLEOTIDE SEQUENCE</scope>
    <source>
        <tissue evidence="2">Leaves</tissue>
    </source>
</reference>
<keyword evidence="1" id="KW-0812">Transmembrane</keyword>
<dbReference type="AlphaFoldDB" id="A0A9K3I6B2"/>
<sequence length="61" mass="7065">MGNVSRKINSTLLGQNRSDLNRTQCYAPTGFDGWWLTISLNYFCMLLGLNLGFLIHKQWRT</sequence>
<protein>
    <submittedName>
        <fullName evidence="2">Uncharacterized protein</fullName>
    </submittedName>
</protein>
<feature type="transmembrane region" description="Helical" evidence="1">
    <location>
        <begin position="34"/>
        <end position="55"/>
    </location>
</feature>
<keyword evidence="1" id="KW-0472">Membrane</keyword>
<keyword evidence="1" id="KW-1133">Transmembrane helix</keyword>
<evidence type="ECO:0000256" key="1">
    <source>
        <dbReference type="SAM" id="Phobius"/>
    </source>
</evidence>
<comment type="caution">
    <text evidence="2">The sequence shown here is derived from an EMBL/GenBank/DDBJ whole genome shotgun (WGS) entry which is preliminary data.</text>
</comment>
<reference evidence="2" key="2">
    <citation type="submission" date="2020-06" db="EMBL/GenBank/DDBJ databases">
        <title>Helianthus annuus Genome sequencing and assembly Release 2.</title>
        <authorList>
            <person name="Gouzy J."/>
            <person name="Langlade N."/>
            <person name="Munos S."/>
        </authorList>
    </citation>
    <scope>NUCLEOTIDE SEQUENCE</scope>
    <source>
        <tissue evidence="2">Leaves</tissue>
    </source>
</reference>
<name>A0A9K3I6B2_HELAN</name>
<dbReference type="EMBL" id="MNCJ02000324">
    <property type="protein sequence ID" value="KAF5790394.1"/>
    <property type="molecule type" value="Genomic_DNA"/>
</dbReference>